<dbReference type="PANTHER" id="PTHR36436">
    <property type="entry name" value="SLL5081 PROTEIN"/>
    <property type="match status" value="1"/>
</dbReference>
<organism evidence="1 2">
    <name type="scientific">Gonium pectorale</name>
    <name type="common">Green alga</name>
    <dbReference type="NCBI Taxonomy" id="33097"/>
    <lineage>
        <taxon>Eukaryota</taxon>
        <taxon>Viridiplantae</taxon>
        <taxon>Chlorophyta</taxon>
        <taxon>core chlorophytes</taxon>
        <taxon>Chlorophyceae</taxon>
        <taxon>CS clade</taxon>
        <taxon>Chlamydomonadales</taxon>
        <taxon>Volvocaceae</taxon>
        <taxon>Gonium</taxon>
    </lineage>
</organism>
<gene>
    <name evidence="1" type="ORF">GPECTOR_1g807</name>
</gene>
<keyword evidence="2" id="KW-1185">Reference proteome</keyword>
<dbReference type="Gene3D" id="2.30.320.10">
    <property type="entry name" value="YwqG-like"/>
    <property type="match status" value="1"/>
</dbReference>
<accession>A0A150H4E3</accession>
<dbReference type="OrthoDB" id="525999at2759"/>
<dbReference type="EMBL" id="LSYV01000002">
    <property type="protein sequence ID" value="KXZ56895.1"/>
    <property type="molecule type" value="Genomic_DNA"/>
</dbReference>
<comment type="caution">
    <text evidence="1">The sequence shown here is derived from an EMBL/GenBank/DDBJ whole genome shotgun (WGS) entry which is preliminary data.</text>
</comment>
<evidence type="ECO:0000313" key="1">
    <source>
        <dbReference type="EMBL" id="KXZ56895.1"/>
    </source>
</evidence>
<dbReference type="Proteomes" id="UP000075714">
    <property type="component" value="Unassembled WGS sequence"/>
</dbReference>
<evidence type="ECO:0000313" key="2">
    <source>
        <dbReference type="Proteomes" id="UP000075714"/>
    </source>
</evidence>
<name>A0A150H4E3_GONPE</name>
<dbReference type="SUPFAM" id="SSF103032">
    <property type="entry name" value="Hypothetical protein YwqG"/>
    <property type="match status" value="1"/>
</dbReference>
<dbReference type="Pfam" id="PF09234">
    <property type="entry name" value="DUF1963"/>
    <property type="match status" value="1"/>
</dbReference>
<proteinExistence type="predicted"/>
<sequence length="283" mass="31735">MGKPFLTYEDDDEEDEHNLSAKAWMEAARKALEGHDIDSASLEAALKRICDLRRPAFKPNCEPAPEDGLGLLESKIGGLPYLTPHEAWPTADGCPLAHLWQQRVGELPLAVQEALGHCRGLLQVFVLETLDQDGDGSWYLVRVLGEEQLAPRPRSEVAQALPAELELLDEHRVCSYSRSYDFPVLDDLLSELTPQLDPDVVADVVNGLQEANLYRTLSGDKLLGWPNWCQGPEWCEDERRRRFTQIVQIEGSVVDFPVGDSGTLLLQRHPEQRNLWAASWACC</sequence>
<reference evidence="2" key="1">
    <citation type="journal article" date="2016" name="Nat. Commun.">
        <title>The Gonium pectorale genome demonstrates co-option of cell cycle regulation during the evolution of multicellularity.</title>
        <authorList>
            <person name="Hanschen E.R."/>
            <person name="Marriage T.N."/>
            <person name="Ferris P.J."/>
            <person name="Hamaji T."/>
            <person name="Toyoda A."/>
            <person name="Fujiyama A."/>
            <person name="Neme R."/>
            <person name="Noguchi H."/>
            <person name="Minakuchi Y."/>
            <person name="Suzuki M."/>
            <person name="Kawai-Toyooka H."/>
            <person name="Smith D.R."/>
            <person name="Sparks H."/>
            <person name="Anderson J."/>
            <person name="Bakaric R."/>
            <person name="Luria V."/>
            <person name="Karger A."/>
            <person name="Kirschner M.W."/>
            <person name="Durand P.M."/>
            <person name="Michod R.E."/>
            <person name="Nozaki H."/>
            <person name="Olson B.J."/>
        </authorList>
    </citation>
    <scope>NUCLEOTIDE SEQUENCE [LARGE SCALE GENOMIC DNA]</scope>
    <source>
        <strain evidence="2">NIES-2863</strain>
    </source>
</reference>
<evidence type="ECO:0008006" key="3">
    <source>
        <dbReference type="Google" id="ProtNLM"/>
    </source>
</evidence>
<dbReference type="AlphaFoldDB" id="A0A150H4E3"/>
<dbReference type="InterPro" id="IPR015315">
    <property type="entry name" value="DUF1963"/>
</dbReference>
<protein>
    <recommendedName>
        <fullName evidence="3">DUF1963 domain-containing protein</fullName>
    </recommendedName>
</protein>
<dbReference type="PANTHER" id="PTHR36436:SF6">
    <property type="entry name" value="SLL5081 PROTEIN"/>
    <property type="match status" value="1"/>
</dbReference>
<dbReference type="InterPro" id="IPR035948">
    <property type="entry name" value="YwqG-like_sf"/>
</dbReference>